<evidence type="ECO:0000313" key="1">
    <source>
        <dbReference type="EMBL" id="KAJ8791068.1"/>
    </source>
</evidence>
<dbReference type="Proteomes" id="UP001159641">
    <property type="component" value="Unassembled WGS sequence"/>
</dbReference>
<dbReference type="AlphaFoldDB" id="A0AB34HIN3"/>
<evidence type="ECO:0000313" key="2">
    <source>
        <dbReference type="Proteomes" id="UP001159641"/>
    </source>
</evidence>
<reference evidence="1 2" key="1">
    <citation type="submission" date="2022-11" db="EMBL/GenBank/DDBJ databases">
        <title>Whole genome sequence of Eschrichtius robustus ER-17-0199.</title>
        <authorList>
            <person name="Bruniche-Olsen A."/>
            <person name="Black A.N."/>
            <person name="Fields C.J."/>
            <person name="Walden K."/>
            <person name="Dewoody J.A."/>
        </authorList>
    </citation>
    <scope>NUCLEOTIDE SEQUENCE [LARGE SCALE GENOMIC DNA]</scope>
    <source>
        <strain evidence="1">ER-17-0199</strain>
        <tissue evidence="1">Blubber</tissue>
    </source>
</reference>
<accession>A0AB34HIN3</accession>
<keyword evidence="2" id="KW-1185">Reference proteome</keyword>
<comment type="caution">
    <text evidence="1">The sequence shown here is derived from an EMBL/GenBank/DDBJ whole genome shotgun (WGS) entry which is preliminary data.</text>
</comment>
<dbReference type="EMBL" id="JAIQCJ010001316">
    <property type="protein sequence ID" value="KAJ8791068.1"/>
    <property type="molecule type" value="Genomic_DNA"/>
</dbReference>
<sequence length="169" mass="18333">MWAEGPARQWKDICHLSFHLRGIPEKGQEDLKAELWTSGKIRVGISPINRPASSLAQAPAHSGHVSPGSARLSACGCSPRPWLPSSLWTGKCQCRQQRSFSQECPSVSTWQNLQSAPRYMTRSVALTGSRMTVNASSAWLACKSTPPPSPGLAWVGPACGAYESERSRT</sequence>
<protein>
    <submittedName>
        <fullName evidence="1">Uncharacterized protein</fullName>
    </submittedName>
</protein>
<name>A0AB34HIN3_ESCRO</name>
<proteinExistence type="predicted"/>
<organism evidence="1 2">
    <name type="scientific">Eschrichtius robustus</name>
    <name type="common">California gray whale</name>
    <name type="synonym">Eschrichtius gibbosus</name>
    <dbReference type="NCBI Taxonomy" id="9764"/>
    <lineage>
        <taxon>Eukaryota</taxon>
        <taxon>Metazoa</taxon>
        <taxon>Chordata</taxon>
        <taxon>Craniata</taxon>
        <taxon>Vertebrata</taxon>
        <taxon>Euteleostomi</taxon>
        <taxon>Mammalia</taxon>
        <taxon>Eutheria</taxon>
        <taxon>Laurasiatheria</taxon>
        <taxon>Artiodactyla</taxon>
        <taxon>Whippomorpha</taxon>
        <taxon>Cetacea</taxon>
        <taxon>Mysticeti</taxon>
        <taxon>Eschrichtiidae</taxon>
        <taxon>Eschrichtius</taxon>
    </lineage>
</organism>
<gene>
    <name evidence="1" type="ORF">J1605_020869</name>
</gene>